<sequence length="191" mass="21756">MAVEGKSLLSHPKSFKDGAHQSKSDKFYRFHNDYGHTTEEYRHLKNEIKQLAQNEYLQEYICWEKARSTRLYQKYETDKDKISKNISPEPLSKEIPSSSTGGKSKVNDLPRKGVIRMIVGGPIGGDSQRARKTQIRETSGVAIKEVMDVEPAEDTPLFNSDMKNHVNLGRPIMMPWPSPPCWLIMKFGVSS</sequence>
<evidence type="ECO:0000256" key="1">
    <source>
        <dbReference type="SAM" id="MobiDB-lite"/>
    </source>
</evidence>
<protein>
    <submittedName>
        <fullName evidence="2">Uncharacterized protein</fullName>
    </submittedName>
</protein>
<gene>
    <name evidence="2" type="ORF">Slati_2130600</name>
</gene>
<proteinExistence type="predicted"/>
<comment type="caution">
    <text evidence="2">The sequence shown here is derived from an EMBL/GenBank/DDBJ whole genome shotgun (WGS) entry which is preliminary data.</text>
</comment>
<dbReference type="AlphaFoldDB" id="A0AAW2WPZ7"/>
<feature type="region of interest" description="Disordered" evidence="1">
    <location>
        <begin position="83"/>
        <end position="107"/>
    </location>
</feature>
<reference evidence="2" key="2">
    <citation type="journal article" date="2024" name="Plant">
        <title>Genomic evolution and insights into agronomic trait innovations of Sesamum species.</title>
        <authorList>
            <person name="Miao H."/>
            <person name="Wang L."/>
            <person name="Qu L."/>
            <person name="Liu H."/>
            <person name="Sun Y."/>
            <person name="Le M."/>
            <person name="Wang Q."/>
            <person name="Wei S."/>
            <person name="Zheng Y."/>
            <person name="Lin W."/>
            <person name="Duan Y."/>
            <person name="Cao H."/>
            <person name="Xiong S."/>
            <person name="Wang X."/>
            <person name="Wei L."/>
            <person name="Li C."/>
            <person name="Ma Q."/>
            <person name="Ju M."/>
            <person name="Zhao R."/>
            <person name="Li G."/>
            <person name="Mu C."/>
            <person name="Tian Q."/>
            <person name="Mei H."/>
            <person name="Zhang T."/>
            <person name="Gao T."/>
            <person name="Zhang H."/>
        </authorList>
    </citation>
    <scope>NUCLEOTIDE SEQUENCE</scope>
    <source>
        <strain evidence="2">KEN1</strain>
    </source>
</reference>
<feature type="region of interest" description="Disordered" evidence="1">
    <location>
        <begin position="1"/>
        <end position="21"/>
    </location>
</feature>
<name>A0AAW2WPZ7_9LAMI</name>
<organism evidence="2">
    <name type="scientific">Sesamum latifolium</name>
    <dbReference type="NCBI Taxonomy" id="2727402"/>
    <lineage>
        <taxon>Eukaryota</taxon>
        <taxon>Viridiplantae</taxon>
        <taxon>Streptophyta</taxon>
        <taxon>Embryophyta</taxon>
        <taxon>Tracheophyta</taxon>
        <taxon>Spermatophyta</taxon>
        <taxon>Magnoliopsida</taxon>
        <taxon>eudicotyledons</taxon>
        <taxon>Gunneridae</taxon>
        <taxon>Pentapetalae</taxon>
        <taxon>asterids</taxon>
        <taxon>lamiids</taxon>
        <taxon>Lamiales</taxon>
        <taxon>Pedaliaceae</taxon>
        <taxon>Sesamum</taxon>
    </lineage>
</organism>
<dbReference type="EMBL" id="JACGWN010000007">
    <property type="protein sequence ID" value="KAL0444079.1"/>
    <property type="molecule type" value="Genomic_DNA"/>
</dbReference>
<evidence type="ECO:0000313" key="2">
    <source>
        <dbReference type="EMBL" id="KAL0444079.1"/>
    </source>
</evidence>
<accession>A0AAW2WPZ7</accession>
<reference evidence="2" key="1">
    <citation type="submission" date="2020-06" db="EMBL/GenBank/DDBJ databases">
        <authorList>
            <person name="Li T."/>
            <person name="Hu X."/>
            <person name="Zhang T."/>
            <person name="Song X."/>
            <person name="Zhang H."/>
            <person name="Dai N."/>
            <person name="Sheng W."/>
            <person name="Hou X."/>
            <person name="Wei L."/>
        </authorList>
    </citation>
    <scope>NUCLEOTIDE SEQUENCE</scope>
    <source>
        <strain evidence="2">KEN1</strain>
        <tissue evidence="2">Leaf</tissue>
    </source>
</reference>